<organism evidence="1 2">
    <name type="scientific">Persea americana</name>
    <name type="common">Avocado</name>
    <dbReference type="NCBI Taxonomy" id="3435"/>
    <lineage>
        <taxon>Eukaryota</taxon>
        <taxon>Viridiplantae</taxon>
        <taxon>Streptophyta</taxon>
        <taxon>Embryophyta</taxon>
        <taxon>Tracheophyta</taxon>
        <taxon>Spermatophyta</taxon>
        <taxon>Magnoliopsida</taxon>
        <taxon>Magnoliidae</taxon>
        <taxon>Laurales</taxon>
        <taxon>Lauraceae</taxon>
        <taxon>Persea</taxon>
    </lineage>
</organism>
<accession>A0ACC2L4V6</accession>
<proteinExistence type="predicted"/>
<comment type="caution">
    <text evidence="1">The sequence shown here is derived from an EMBL/GenBank/DDBJ whole genome shotgun (WGS) entry which is preliminary data.</text>
</comment>
<keyword evidence="2" id="KW-1185">Reference proteome</keyword>
<name>A0ACC2L4V6_PERAE</name>
<protein>
    <submittedName>
        <fullName evidence="1">Uncharacterized protein</fullName>
    </submittedName>
</protein>
<gene>
    <name evidence="1" type="ORF">MRB53_021419</name>
</gene>
<sequence length="162" mass="18861">MEFRSAPPSRSGTELLHQYRNINIRFGKHNSNTSWTQARRTRGPNRCIALTNQRERIVVGCNEYGQPIGRNKRLLSSYIGIIARDGQKAPLTYSDWRRIPEERTVDMLQAIQTFFDAEIKEMKIKNYYFSLFVSLSVLQWEKDHIEGFAPEVFSWAIGDDDS</sequence>
<reference evidence="1 2" key="1">
    <citation type="journal article" date="2022" name="Hortic Res">
        <title>A haplotype resolved chromosomal level avocado genome allows analysis of novel avocado genes.</title>
        <authorList>
            <person name="Nath O."/>
            <person name="Fletcher S.J."/>
            <person name="Hayward A."/>
            <person name="Shaw L.M."/>
            <person name="Masouleh A.K."/>
            <person name="Furtado A."/>
            <person name="Henry R.J."/>
            <person name="Mitter N."/>
        </authorList>
    </citation>
    <scope>NUCLEOTIDE SEQUENCE [LARGE SCALE GENOMIC DNA]</scope>
    <source>
        <strain evidence="2">cv. Hass</strain>
    </source>
</reference>
<evidence type="ECO:0000313" key="1">
    <source>
        <dbReference type="EMBL" id="KAJ8628112.1"/>
    </source>
</evidence>
<dbReference type="Proteomes" id="UP001234297">
    <property type="component" value="Chromosome 6"/>
</dbReference>
<evidence type="ECO:0000313" key="2">
    <source>
        <dbReference type="Proteomes" id="UP001234297"/>
    </source>
</evidence>
<dbReference type="EMBL" id="CM056814">
    <property type="protein sequence ID" value="KAJ8628112.1"/>
    <property type="molecule type" value="Genomic_DNA"/>
</dbReference>